<dbReference type="Gene3D" id="1.10.10.60">
    <property type="entry name" value="Homeodomain-like"/>
    <property type="match status" value="2"/>
</dbReference>
<keyword evidence="2" id="KW-0238">DNA-binding</keyword>
<feature type="domain" description="HTH araC/xylS-type" evidence="4">
    <location>
        <begin position="195"/>
        <end position="293"/>
    </location>
</feature>
<dbReference type="PRINTS" id="PR00032">
    <property type="entry name" value="HTHARAC"/>
</dbReference>
<dbReference type="InterPro" id="IPR003313">
    <property type="entry name" value="AraC-bd"/>
</dbReference>
<sequence length="298" mass="34777">MMKIKEGFRGERVLSLPEDLLSTYSKDPLIGNLYLRRIGFFPHVKYHYIQKNNGCDYAMLIYCTAGEGWYQIHGKTYTVKQNEYIIIPPGSPYAFGANNDNPWTIYWIHFRGKLCANFLPSFPNPQPIQPGNSSRMQERLDLFEEIYQCFSMGYIKEYMVYTSLSLYRFLGSFIYLEPYRYINVAAGNKDSSLASKAIHYMQENIHHNMTLKQLASNFKYSPSHFSALFQKETGVSPINYFICLKIQKACQYIELTDMKINEVAIQLGFEETAYFSRVFTKVMGISPSEYRKKETNRK</sequence>
<proteinExistence type="predicted"/>
<evidence type="ECO:0000313" key="6">
    <source>
        <dbReference type="Proteomes" id="UP001141933"/>
    </source>
</evidence>
<evidence type="ECO:0000259" key="4">
    <source>
        <dbReference type="PROSITE" id="PS01124"/>
    </source>
</evidence>
<dbReference type="SUPFAM" id="SSF46689">
    <property type="entry name" value="Homeodomain-like"/>
    <property type="match status" value="2"/>
</dbReference>
<accession>A0ABT4PJP5</accession>
<dbReference type="Gene3D" id="2.60.120.280">
    <property type="entry name" value="Regulatory protein AraC"/>
    <property type="match status" value="1"/>
</dbReference>
<dbReference type="InterPro" id="IPR009057">
    <property type="entry name" value="Homeodomain-like_sf"/>
</dbReference>
<dbReference type="Pfam" id="PF02311">
    <property type="entry name" value="AraC_binding"/>
    <property type="match status" value="1"/>
</dbReference>
<dbReference type="PROSITE" id="PS01124">
    <property type="entry name" value="HTH_ARAC_FAMILY_2"/>
    <property type="match status" value="1"/>
</dbReference>
<organism evidence="5 6">
    <name type="scientific">Phocaeicola acetigenes</name>
    <dbReference type="NCBI Taxonomy" id="3016083"/>
    <lineage>
        <taxon>Bacteria</taxon>
        <taxon>Pseudomonadati</taxon>
        <taxon>Bacteroidota</taxon>
        <taxon>Bacteroidia</taxon>
        <taxon>Bacteroidales</taxon>
        <taxon>Bacteroidaceae</taxon>
        <taxon>Phocaeicola</taxon>
    </lineage>
</organism>
<dbReference type="RefSeq" id="WP_269878569.1">
    <property type="nucleotide sequence ID" value="NZ_JAPZVM010000010.1"/>
</dbReference>
<dbReference type="InterPro" id="IPR037923">
    <property type="entry name" value="HTH-like"/>
</dbReference>
<dbReference type="Proteomes" id="UP001141933">
    <property type="component" value="Unassembled WGS sequence"/>
</dbReference>
<dbReference type="InterPro" id="IPR018062">
    <property type="entry name" value="HTH_AraC-typ_CS"/>
</dbReference>
<dbReference type="SUPFAM" id="SSF51215">
    <property type="entry name" value="Regulatory protein AraC"/>
    <property type="match status" value="1"/>
</dbReference>
<name>A0ABT4PJP5_9BACT</name>
<dbReference type="PANTHER" id="PTHR43280">
    <property type="entry name" value="ARAC-FAMILY TRANSCRIPTIONAL REGULATOR"/>
    <property type="match status" value="1"/>
</dbReference>
<keyword evidence="3" id="KW-0804">Transcription</keyword>
<reference evidence="5" key="1">
    <citation type="submission" date="2022-12" db="EMBL/GenBank/DDBJ databases">
        <title>Phocaeicola acetigenes sp. nov., isolated feces from a healthy human.</title>
        <authorList>
            <person name="Do H."/>
            <person name="Ha Y.B."/>
            <person name="Kim J.-S."/>
            <person name="Suh M.K."/>
            <person name="Kim H.S."/>
            <person name="Lee J.-S."/>
        </authorList>
    </citation>
    <scope>NUCLEOTIDE SEQUENCE</scope>
    <source>
        <strain evidence="5">KGMB11183</strain>
    </source>
</reference>
<dbReference type="PROSITE" id="PS00041">
    <property type="entry name" value="HTH_ARAC_FAMILY_1"/>
    <property type="match status" value="1"/>
</dbReference>
<dbReference type="PANTHER" id="PTHR43280:SF30">
    <property type="entry name" value="MMSAB OPERON REGULATORY PROTEIN"/>
    <property type="match status" value="1"/>
</dbReference>
<dbReference type="SMART" id="SM00342">
    <property type="entry name" value="HTH_ARAC"/>
    <property type="match status" value="1"/>
</dbReference>
<evidence type="ECO:0000256" key="1">
    <source>
        <dbReference type="ARBA" id="ARBA00023015"/>
    </source>
</evidence>
<keyword evidence="1" id="KW-0805">Transcription regulation</keyword>
<protein>
    <submittedName>
        <fullName evidence="5">AraC family transcriptional regulator</fullName>
    </submittedName>
</protein>
<dbReference type="InterPro" id="IPR018060">
    <property type="entry name" value="HTH_AraC"/>
</dbReference>
<evidence type="ECO:0000313" key="5">
    <source>
        <dbReference type="EMBL" id="MCZ8373253.1"/>
    </source>
</evidence>
<keyword evidence="6" id="KW-1185">Reference proteome</keyword>
<dbReference type="Pfam" id="PF12833">
    <property type="entry name" value="HTH_18"/>
    <property type="match status" value="1"/>
</dbReference>
<evidence type="ECO:0000256" key="3">
    <source>
        <dbReference type="ARBA" id="ARBA00023163"/>
    </source>
</evidence>
<gene>
    <name evidence="5" type="ORF">O6P32_11130</name>
</gene>
<dbReference type="EMBL" id="JAPZVM010000010">
    <property type="protein sequence ID" value="MCZ8373253.1"/>
    <property type="molecule type" value="Genomic_DNA"/>
</dbReference>
<dbReference type="CDD" id="cd06986">
    <property type="entry name" value="cupin_MmsR-like_N"/>
    <property type="match status" value="1"/>
</dbReference>
<evidence type="ECO:0000256" key="2">
    <source>
        <dbReference type="ARBA" id="ARBA00023125"/>
    </source>
</evidence>
<dbReference type="InterPro" id="IPR020449">
    <property type="entry name" value="Tscrpt_reg_AraC-type_HTH"/>
</dbReference>
<comment type="caution">
    <text evidence="5">The sequence shown here is derived from an EMBL/GenBank/DDBJ whole genome shotgun (WGS) entry which is preliminary data.</text>
</comment>